<dbReference type="GO" id="GO:0050567">
    <property type="term" value="F:glutaminyl-tRNA synthase (glutamine-hydrolyzing) activity"/>
    <property type="evidence" value="ECO:0007669"/>
    <property type="project" value="UniProtKB-UniRule"/>
</dbReference>
<dbReference type="InterPro" id="IPR003837">
    <property type="entry name" value="GatC"/>
</dbReference>
<accession>A0A1G1YQR4</accession>
<dbReference type="EMBL" id="MHIP01000047">
    <property type="protein sequence ID" value="OGY53767.1"/>
    <property type="molecule type" value="Genomic_DNA"/>
</dbReference>
<evidence type="ECO:0000313" key="2">
    <source>
        <dbReference type="EMBL" id="OGY53767.1"/>
    </source>
</evidence>
<dbReference type="PANTHER" id="PTHR15004">
    <property type="entry name" value="GLUTAMYL-TRNA(GLN) AMIDOTRANSFERASE SUBUNIT C, MITOCHONDRIAL"/>
    <property type="match status" value="1"/>
</dbReference>
<organism evidence="2 3">
    <name type="scientific">Candidatus Buchananbacteria bacterium RIFCSPLOWO2_01_FULL_46_12</name>
    <dbReference type="NCBI Taxonomy" id="1797546"/>
    <lineage>
        <taxon>Bacteria</taxon>
        <taxon>Candidatus Buchananiibacteriota</taxon>
    </lineage>
</organism>
<dbReference type="GO" id="GO:0005524">
    <property type="term" value="F:ATP binding"/>
    <property type="evidence" value="ECO:0007669"/>
    <property type="project" value="UniProtKB-KW"/>
</dbReference>
<dbReference type="Pfam" id="PF02686">
    <property type="entry name" value="GatC"/>
    <property type="match status" value="1"/>
</dbReference>
<comment type="catalytic activity">
    <reaction evidence="1">
        <text>L-aspartyl-tRNA(Asn) + L-glutamine + ATP + H2O = L-asparaginyl-tRNA(Asn) + L-glutamate + ADP + phosphate + 2 H(+)</text>
        <dbReference type="Rhea" id="RHEA:14513"/>
        <dbReference type="Rhea" id="RHEA-COMP:9674"/>
        <dbReference type="Rhea" id="RHEA-COMP:9677"/>
        <dbReference type="ChEBI" id="CHEBI:15377"/>
        <dbReference type="ChEBI" id="CHEBI:15378"/>
        <dbReference type="ChEBI" id="CHEBI:29985"/>
        <dbReference type="ChEBI" id="CHEBI:30616"/>
        <dbReference type="ChEBI" id="CHEBI:43474"/>
        <dbReference type="ChEBI" id="CHEBI:58359"/>
        <dbReference type="ChEBI" id="CHEBI:78515"/>
        <dbReference type="ChEBI" id="CHEBI:78516"/>
        <dbReference type="ChEBI" id="CHEBI:456216"/>
    </reaction>
</comment>
<keyword evidence="1" id="KW-0067">ATP-binding</keyword>
<gene>
    <name evidence="1" type="primary">gatC</name>
    <name evidence="2" type="ORF">A3A24_02545</name>
</gene>
<dbReference type="NCBIfam" id="TIGR00135">
    <property type="entry name" value="gatC"/>
    <property type="match status" value="1"/>
</dbReference>
<keyword evidence="1" id="KW-0648">Protein biosynthesis</keyword>
<comment type="similarity">
    <text evidence="1">Belongs to the GatC family.</text>
</comment>
<dbReference type="AlphaFoldDB" id="A0A1G1YQR4"/>
<name>A0A1G1YQR4_9BACT</name>
<evidence type="ECO:0000256" key="1">
    <source>
        <dbReference type="HAMAP-Rule" id="MF_00122"/>
    </source>
</evidence>
<dbReference type="GO" id="GO:0050566">
    <property type="term" value="F:asparaginyl-tRNA synthase (glutamine-hydrolyzing) activity"/>
    <property type="evidence" value="ECO:0007669"/>
    <property type="project" value="RHEA"/>
</dbReference>
<comment type="catalytic activity">
    <reaction evidence="1">
        <text>L-glutamyl-tRNA(Gln) + L-glutamine + ATP + H2O = L-glutaminyl-tRNA(Gln) + L-glutamate + ADP + phosphate + H(+)</text>
        <dbReference type="Rhea" id="RHEA:17521"/>
        <dbReference type="Rhea" id="RHEA-COMP:9681"/>
        <dbReference type="Rhea" id="RHEA-COMP:9684"/>
        <dbReference type="ChEBI" id="CHEBI:15377"/>
        <dbReference type="ChEBI" id="CHEBI:15378"/>
        <dbReference type="ChEBI" id="CHEBI:29985"/>
        <dbReference type="ChEBI" id="CHEBI:30616"/>
        <dbReference type="ChEBI" id="CHEBI:43474"/>
        <dbReference type="ChEBI" id="CHEBI:58359"/>
        <dbReference type="ChEBI" id="CHEBI:78520"/>
        <dbReference type="ChEBI" id="CHEBI:78521"/>
        <dbReference type="ChEBI" id="CHEBI:456216"/>
    </reaction>
</comment>
<dbReference type="EC" id="6.3.5.-" evidence="1"/>
<dbReference type="InterPro" id="IPR036113">
    <property type="entry name" value="Asp/Glu-ADT_sf_sub_c"/>
</dbReference>
<dbReference type="PANTHER" id="PTHR15004:SF0">
    <property type="entry name" value="GLUTAMYL-TRNA(GLN) AMIDOTRANSFERASE SUBUNIT C, MITOCHONDRIAL"/>
    <property type="match status" value="1"/>
</dbReference>
<keyword evidence="1" id="KW-0547">Nucleotide-binding</keyword>
<sequence>MKLTKKEVEHIAILARLGLSEKEKELFSEQLSSILDYVSQLQKIDTQGVEPTAQITGLENVLAQDIIEEADAQVRSGLLKVAPELEDNLIKTSSVFE</sequence>
<dbReference type="Proteomes" id="UP000176512">
    <property type="component" value="Unassembled WGS sequence"/>
</dbReference>
<dbReference type="HAMAP" id="MF_00122">
    <property type="entry name" value="GatC"/>
    <property type="match status" value="1"/>
</dbReference>
<proteinExistence type="inferred from homology"/>
<evidence type="ECO:0000313" key="3">
    <source>
        <dbReference type="Proteomes" id="UP000176512"/>
    </source>
</evidence>
<dbReference type="SUPFAM" id="SSF141000">
    <property type="entry name" value="Glu-tRNAGln amidotransferase C subunit"/>
    <property type="match status" value="1"/>
</dbReference>
<dbReference type="Gene3D" id="1.10.20.60">
    <property type="entry name" value="Glu-tRNAGln amidotransferase C subunit, N-terminal domain"/>
    <property type="match status" value="1"/>
</dbReference>
<keyword evidence="1" id="KW-0436">Ligase</keyword>
<dbReference type="GO" id="GO:0006412">
    <property type="term" value="P:translation"/>
    <property type="evidence" value="ECO:0007669"/>
    <property type="project" value="UniProtKB-UniRule"/>
</dbReference>
<reference evidence="2 3" key="1">
    <citation type="journal article" date="2016" name="Nat. Commun.">
        <title>Thousands of microbial genomes shed light on interconnected biogeochemical processes in an aquifer system.</title>
        <authorList>
            <person name="Anantharaman K."/>
            <person name="Brown C.T."/>
            <person name="Hug L.A."/>
            <person name="Sharon I."/>
            <person name="Castelle C.J."/>
            <person name="Probst A.J."/>
            <person name="Thomas B.C."/>
            <person name="Singh A."/>
            <person name="Wilkins M.J."/>
            <person name="Karaoz U."/>
            <person name="Brodie E.L."/>
            <person name="Williams K.H."/>
            <person name="Hubbard S.S."/>
            <person name="Banfield J.F."/>
        </authorList>
    </citation>
    <scope>NUCLEOTIDE SEQUENCE [LARGE SCALE GENOMIC DNA]</scope>
</reference>
<comment type="subunit">
    <text evidence="1">Heterotrimer of A, B and C subunits.</text>
</comment>
<comment type="caution">
    <text evidence="2">The sequence shown here is derived from an EMBL/GenBank/DDBJ whole genome shotgun (WGS) entry which is preliminary data.</text>
</comment>
<dbReference type="GO" id="GO:0006450">
    <property type="term" value="P:regulation of translational fidelity"/>
    <property type="evidence" value="ECO:0007669"/>
    <property type="project" value="InterPro"/>
</dbReference>
<protein>
    <recommendedName>
        <fullName evidence="1">Aspartyl/glutamyl-tRNA(Asn/Gln) amidotransferase subunit C</fullName>
        <shortName evidence="1">Asp/Glu-ADT subunit C</shortName>
        <ecNumber evidence="1">6.3.5.-</ecNumber>
    </recommendedName>
</protein>
<comment type="function">
    <text evidence="1">Allows the formation of correctly charged Asn-tRNA(Asn) or Gln-tRNA(Gln) through the transamidation of misacylated Asp-tRNA(Asn) or Glu-tRNA(Gln) in organisms which lack either or both of asparaginyl-tRNA or glutaminyl-tRNA synthetases. The reaction takes place in the presence of glutamine and ATP through an activated phospho-Asp-tRNA(Asn) or phospho-Glu-tRNA(Gln).</text>
</comment>
<dbReference type="GO" id="GO:0070681">
    <property type="term" value="P:glutaminyl-tRNAGln biosynthesis via transamidation"/>
    <property type="evidence" value="ECO:0007669"/>
    <property type="project" value="TreeGrafter"/>
</dbReference>